<feature type="domain" description="Rit1 N-terminal" evidence="2">
    <location>
        <begin position="35"/>
        <end position="299"/>
    </location>
</feature>
<dbReference type="Pfam" id="PF04179">
    <property type="entry name" value="Init_tRNA_PT"/>
    <property type="match status" value="1"/>
</dbReference>
<dbReference type="GO" id="GO:0005737">
    <property type="term" value="C:cytoplasm"/>
    <property type="evidence" value="ECO:0007669"/>
    <property type="project" value="TreeGrafter"/>
</dbReference>
<organism evidence="3 4">
    <name type="scientific">Collybia nuda</name>
    <dbReference type="NCBI Taxonomy" id="64659"/>
    <lineage>
        <taxon>Eukaryota</taxon>
        <taxon>Fungi</taxon>
        <taxon>Dikarya</taxon>
        <taxon>Basidiomycota</taxon>
        <taxon>Agaricomycotina</taxon>
        <taxon>Agaricomycetes</taxon>
        <taxon>Agaricomycetidae</taxon>
        <taxon>Agaricales</taxon>
        <taxon>Tricholomatineae</taxon>
        <taxon>Clitocybaceae</taxon>
        <taxon>Collybia</taxon>
    </lineage>
</organism>
<dbReference type="GO" id="GO:0043399">
    <property type="term" value="F:tRNA adenosine(64)-2'-O-ribosylphosphate transferase activity"/>
    <property type="evidence" value="ECO:0007669"/>
    <property type="project" value="InterPro"/>
</dbReference>
<dbReference type="OrthoDB" id="45256at2759"/>
<keyword evidence="4" id="KW-1185">Reference proteome</keyword>
<dbReference type="InterPro" id="IPR007306">
    <property type="entry name" value="Rit1"/>
</dbReference>
<sequence>MRHGQQGRLPTLGAGSVEFAQFDARKEAADALEYLRKESLDIYNRLHSIAEDATFVDQVHQAYPLIPLLPNLRCGSWYSNPSIALDVPAYFKSTDGHFSNWSFNLRRANLHLLRVVVDSDGIMLVDSTRAGKRIPDALSKTVPIWCAVINRTMALRFPDIPRGQWDPALYTPPGAVSSQEHNQIEERLGAWAEALHKSSFALPRLNLPLRPMWITPTTTTLPTLDMKDPIFTPVICVSASKQATSGTERRNGGFSYIQGSGDDHELWSMGLTPSLFWQHKDDLLAADRSQLPHLISSLVTQGNTNGKTPPSPIAKVGGRLSICAISDLEGPQVPGVITPGGHELDMAYIFLTSDDAGAAGVIFSDSAPPVLQLRVPDGKKGQIHFLQDALPRSVTYIQKYLSDRKHICIACNTGQDMSVGVALTALQKFFDDEGNLALFEPAPLRPFTLKDLYPDKKSIRTRLEWIISSRPLANPSRTTLKRVNEFLLTSSSFRAVSLTSSSLPD</sequence>
<dbReference type="EMBL" id="MU150261">
    <property type="protein sequence ID" value="KAF9463576.1"/>
    <property type="molecule type" value="Genomic_DNA"/>
</dbReference>
<dbReference type="AlphaFoldDB" id="A0A9P5Y965"/>
<keyword evidence="3" id="KW-0808">Transferase</keyword>
<comment type="caution">
    <text evidence="3">The sequence shown here is derived from an EMBL/GenBank/DDBJ whole genome shotgun (WGS) entry which is preliminary data.</text>
</comment>
<proteinExistence type="predicted"/>
<dbReference type="InterPro" id="IPR033449">
    <property type="entry name" value="Rit1_N"/>
</dbReference>
<dbReference type="PIRSF" id="PIRSF007747">
    <property type="entry name" value="Ribosyl_Ptfrase"/>
    <property type="match status" value="1"/>
</dbReference>
<evidence type="ECO:0000313" key="3">
    <source>
        <dbReference type="EMBL" id="KAF9463576.1"/>
    </source>
</evidence>
<name>A0A9P5Y965_9AGAR</name>
<dbReference type="PANTHER" id="PTHR31811:SF0">
    <property type="entry name" value="TRNA A64-2'-O-RIBOSYLPHOSPHATE TRANSFERASE"/>
    <property type="match status" value="1"/>
</dbReference>
<dbReference type="GO" id="GO:0019988">
    <property type="term" value="P:charged-tRNA amino acid modification"/>
    <property type="evidence" value="ECO:0007669"/>
    <property type="project" value="InterPro"/>
</dbReference>
<dbReference type="PANTHER" id="PTHR31811">
    <property type="entry name" value="TRNA A64-2'-O-RIBOSYLPHOSPHATE TRANSFERASE"/>
    <property type="match status" value="1"/>
</dbReference>
<protein>
    <submittedName>
        <fullName evidence="3">tRNA A64-2'-O-ribosylphosphate transferase</fullName>
    </submittedName>
</protein>
<dbReference type="Proteomes" id="UP000807353">
    <property type="component" value="Unassembled WGS sequence"/>
</dbReference>
<reference evidence="3" key="1">
    <citation type="submission" date="2020-11" db="EMBL/GenBank/DDBJ databases">
        <authorList>
            <consortium name="DOE Joint Genome Institute"/>
            <person name="Ahrendt S."/>
            <person name="Riley R."/>
            <person name="Andreopoulos W."/>
            <person name="Labutti K."/>
            <person name="Pangilinan J."/>
            <person name="Ruiz-Duenas F.J."/>
            <person name="Barrasa J.M."/>
            <person name="Sanchez-Garcia M."/>
            <person name="Camarero S."/>
            <person name="Miyauchi S."/>
            <person name="Serrano A."/>
            <person name="Linde D."/>
            <person name="Babiker R."/>
            <person name="Drula E."/>
            <person name="Ayuso-Fernandez I."/>
            <person name="Pacheco R."/>
            <person name="Padilla G."/>
            <person name="Ferreira P."/>
            <person name="Barriuso J."/>
            <person name="Kellner H."/>
            <person name="Castanera R."/>
            <person name="Alfaro M."/>
            <person name="Ramirez L."/>
            <person name="Pisabarro A.G."/>
            <person name="Kuo A."/>
            <person name="Tritt A."/>
            <person name="Lipzen A."/>
            <person name="He G."/>
            <person name="Yan M."/>
            <person name="Ng V."/>
            <person name="Cullen D."/>
            <person name="Martin F."/>
            <person name="Rosso M.-N."/>
            <person name="Henrissat B."/>
            <person name="Hibbett D."/>
            <person name="Martinez A.T."/>
            <person name="Grigoriev I.V."/>
        </authorList>
    </citation>
    <scope>NUCLEOTIDE SEQUENCE</scope>
    <source>
        <strain evidence="3">CBS 247.69</strain>
    </source>
</reference>
<evidence type="ECO:0000259" key="2">
    <source>
        <dbReference type="Pfam" id="PF17184"/>
    </source>
</evidence>
<dbReference type="InterPro" id="IPR033421">
    <property type="entry name" value="Rit1_DUSP-like"/>
</dbReference>
<evidence type="ECO:0000259" key="1">
    <source>
        <dbReference type="Pfam" id="PF04179"/>
    </source>
</evidence>
<dbReference type="Pfam" id="PF17184">
    <property type="entry name" value="Rit1_C"/>
    <property type="match status" value="1"/>
</dbReference>
<gene>
    <name evidence="3" type="ORF">BDZ94DRAFT_1163704</name>
</gene>
<feature type="domain" description="Rit1 DUSP-like" evidence="1">
    <location>
        <begin position="370"/>
        <end position="487"/>
    </location>
</feature>
<evidence type="ECO:0000313" key="4">
    <source>
        <dbReference type="Proteomes" id="UP000807353"/>
    </source>
</evidence>
<accession>A0A9P5Y965</accession>